<dbReference type="AlphaFoldDB" id="A0A418Q169"/>
<evidence type="ECO:0000256" key="7">
    <source>
        <dbReference type="ARBA" id="ARBA00023204"/>
    </source>
</evidence>
<dbReference type="PANTHER" id="PTHR33693:SF1">
    <property type="entry name" value="TYPE-4 URACIL-DNA GLYCOSYLASE"/>
    <property type="match status" value="1"/>
</dbReference>
<dbReference type="EMBL" id="QXTF01000001">
    <property type="protein sequence ID" value="RIX31591.1"/>
    <property type="molecule type" value="Genomic_DNA"/>
</dbReference>
<evidence type="ECO:0000313" key="9">
    <source>
        <dbReference type="EMBL" id="RIX31591.1"/>
    </source>
</evidence>
<accession>A0A418Q169</accession>
<dbReference type="Proteomes" id="UP000285023">
    <property type="component" value="Unassembled WGS sequence"/>
</dbReference>
<dbReference type="GO" id="GO:0097506">
    <property type="term" value="F:deaminated base DNA N-glycosylase activity"/>
    <property type="evidence" value="ECO:0007669"/>
    <property type="project" value="UniProtKB-ARBA"/>
</dbReference>
<dbReference type="RefSeq" id="WP_119530618.1">
    <property type="nucleotide sequence ID" value="NZ_QXTF01000001.1"/>
</dbReference>
<dbReference type="SMART" id="SM00986">
    <property type="entry name" value="UDG"/>
    <property type="match status" value="1"/>
</dbReference>
<dbReference type="InterPro" id="IPR036895">
    <property type="entry name" value="Uracil-DNA_glycosylase-like_sf"/>
</dbReference>
<feature type="domain" description="Uracil-DNA glycosylase-like" evidence="8">
    <location>
        <begin position="84"/>
        <end position="227"/>
    </location>
</feature>
<keyword evidence="4" id="KW-0378">Hydrolase</keyword>
<reference evidence="9 10" key="1">
    <citation type="submission" date="2018-09" db="EMBL/GenBank/DDBJ databases">
        <title>Sphingomonas sp. DAC4.</title>
        <authorList>
            <person name="Seo T."/>
        </authorList>
    </citation>
    <scope>NUCLEOTIDE SEQUENCE [LARGE SCALE GENOMIC DNA]</scope>
    <source>
        <strain evidence="9 10">DAC4</strain>
    </source>
</reference>
<evidence type="ECO:0000256" key="5">
    <source>
        <dbReference type="ARBA" id="ARBA00023004"/>
    </source>
</evidence>
<keyword evidence="10" id="KW-1185">Reference proteome</keyword>
<evidence type="ECO:0000259" key="8">
    <source>
        <dbReference type="SMART" id="SM00986"/>
    </source>
</evidence>
<keyword evidence="3" id="KW-0227">DNA damage</keyword>
<keyword evidence="7" id="KW-0234">DNA repair</keyword>
<evidence type="ECO:0000313" key="10">
    <source>
        <dbReference type="Proteomes" id="UP000285023"/>
    </source>
</evidence>
<keyword evidence="1" id="KW-0004">4Fe-4S</keyword>
<dbReference type="PANTHER" id="PTHR33693">
    <property type="entry name" value="TYPE-5 URACIL-DNA GLYCOSYLASE"/>
    <property type="match status" value="1"/>
</dbReference>
<dbReference type="InterPro" id="IPR005122">
    <property type="entry name" value="Uracil-DNA_glycosylase-like"/>
</dbReference>
<evidence type="ECO:0000256" key="4">
    <source>
        <dbReference type="ARBA" id="ARBA00022801"/>
    </source>
</evidence>
<name>A0A418Q169_9SPHN</name>
<organism evidence="9 10">
    <name type="scientific">Sphingomonas edaphi</name>
    <dbReference type="NCBI Taxonomy" id="2315689"/>
    <lineage>
        <taxon>Bacteria</taxon>
        <taxon>Pseudomonadati</taxon>
        <taxon>Pseudomonadota</taxon>
        <taxon>Alphaproteobacteria</taxon>
        <taxon>Sphingomonadales</taxon>
        <taxon>Sphingomonadaceae</taxon>
        <taxon>Sphingomonas</taxon>
    </lineage>
</organism>
<dbReference type="SMART" id="SM00987">
    <property type="entry name" value="UreE_C"/>
    <property type="match status" value="1"/>
</dbReference>
<evidence type="ECO:0000256" key="3">
    <source>
        <dbReference type="ARBA" id="ARBA00022763"/>
    </source>
</evidence>
<dbReference type="Gene3D" id="3.40.470.10">
    <property type="entry name" value="Uracil-DNA glycosylase-like domain"/>
    <property type="match status" value="1"/>
</dbReference>
<keyword evidence="5" id="KW-0408">Iron</keyword>
<evidence type="ECO:0000256" key="6">
    <source>
        <dbReference type="ARBA" id="ARBA00023014"/>
    </source>
</evidence>
<comment type="caution">
    <text evidence="9">The sequence shown here is derived from an EMBL/GenBank/DDBJ whole genome shotgun (WGS) entry which is preliminary data.</text>
</comment>
<dbReference type="InterPro" id="IPR051536">
    <property type="entry name" value="UDG_Type-4/5"/>
</dbReference>
<dbReference type="Pfam" id="PF03167">
    <property type="entry name" value="UDG"/>
    <property type="match status" value="1"/>
</dbReference>
<keyword evidence="2" id="KW-0479">Metal-binding</keyword>
<sequence length="234" mass="24954">MNAEPSTQGQRAAASLLDWWLDAGVDVAVSEEARDWLGRKPAAIAPITAAEADTPKPSDLGGFREWLSIGSGLPLDGPGAIRIAPHGDENAPVMLISDLPGREDAADGRPIGGEAWALTGKMLAAIGMSANDVYSASLACFHAPGAKIGRAELDQCAAIARDHVRLAKPQRLILFGDAPSRALLGEPLARARGRVHKVEGVRTIATFHPRWLLQRPSDKALAWRDLLLLMSEEQ</sequence>
<proteinExistence type="predicted"/>
<dbReference type="GO" id="GO:0051539">
    <property type="term" value="F:4 iron, 4 sulfur cluster binding"/>
    <property type="evidence" value="ECO:0007669"/>
    <property type="project" value="UniProtKB-KW"/>
</dbReference>
<protein>
    <submittedName>
        <fullName evidence="9">Uracil-DNA glycosylase</fullName>
    </submittedName>
</protein>
<evidence type="ECO:0000256" key="1">
    <source>
        <dbReference type="ARBA" id="ARBA00022485"/>
    </source>
</evidence>
<dbReference type="SUPFAM" id="SSF52141">
    <property type="entry name" value="Uracil-DNA glycosylase-like"/>
    <property type="match status" value="1"/>
</dbReference>
<keyword evidence="6" id="KW-0411">Iron-sulfur</keyword>
<gene>
    <name evidence="9" type="ORF">D3M59_00790</name>
</gene>
<dbReference type="GO" id="GO:0006281">
    <property type="term" value="P:DNA repair"/>
    <property type="evidence" value="ECO:0007669"/>
    <property type="project" value="UniProtKB-KW"/>
</dbReference>
<dbReference type="OrthoDB" id="5290748at2"/>
<evidence type="ECO:0000256" key="2">
    <source>
        <dbReference type="ARBA" id="ARBA00022723"/>
    </source>
</evidence>
<dbReference type="CDD" id="cd10030">
    <property type="entry name" value="UDG-F4_TTUDGA_SPO1dp_like"/>
    <property type="match status" value="1"/>
</dbReference>
<dbReference type="GO" id="GO:0046872">
    <property type="term" value="F:metal ion binding"/>
    <property type="evidence" value="ECO:0007669"/>
    <property type="project" value="UniProtKB-KW"/>
</dbReference>